<feature type="compositionally biased region" description="Polar residues" evidence="1">
    <location>
        <begin position="219"/>
        <end position="231"/>
    </location>
</feature>
<feature type="region of interest" description="Disordered" evidence="1">
    <location>
        <begin position="446"/>
        <end position="483"/>
    </location>
</feature>
<feature type="region of interest" description="Disordered" evidence="1">
    <location>
        <begin position="219"/>
        <end position="243"/>
    </location>
</feature>
<name>A0A1I8JP40_9PLAT</name>
<reference evidence="3" key="1">
    <citation type="submission" date="2016-11" db="UniProtKB">
        <authorList>
            <consortium name="WormBaseParasite"/>
        </authorList>
    </citation>
    <scope>IDENTIFICATION</scope>
</reference>
<evidence type="ECO:0000313" key="2">
    <source>
        <dbReference type="Proteomes" id="UP000095280"/>
    </source>
</evidence>
<feature type="compositionally biased region" description="Basic residues" evidence="1">
    <location>
        <begin position="304"/>
        <end position="314"/>
    </location>
</feature>
<dbReference type="WBParaSite" id="snap_masked-unitig_21289-processed-gene-0.1-mRNA-1">
    <property type="protein sequence ID" value="snap_masked-unitig_21289-processed-gene-0.1-mRNA-1"/>
    <property type="gene ID" value="snap_masked-unitig_21289-processed-gene-0.1"/>
</dbReference>
<feature type="compositionally biased region" description="Basic and acidic residues" evidence="1">
    <location>
        <begin position="613"/>
        <end position="626"/>
    </location>
</feature>
<feature type="region of interest" description="Disordered" evidence="1">
    <location>
        <begin position="532"/>
        <end position="654"/>
    </location>
</feature>
<evidence type="ECO:0000313" key="3">
    <source>
        <dbReference type="WBParaSite" id="snap_masked-unitig_21289-processed-gene-0.1-mRNA-1"/>
    </source>
</evidence>
<feature type="compositionally biased region" description="Gly residues" evidence="1">
    <location>
        <begin position="593"/>
        <end position="604"/>
    </location>
</feature>
<sequence length="770" mass="81600">NSSSAVAVFLPLSDRGLGGLFAVQLGPRRSQLRTAIGFPGRLRARSAAARARRSMAAPAELPQLPDTTEMQRCQTGFRVGTETKGAESPAALFPHQLANGGWRDAAIIRSSSRPLTSAACHPRLATWQRLGPPIGRDGAGRGLRAAAIGPEPLHELGRAPAASLVSSPRPGNSQHSYIDLRRARFAQGENYPTIKLNSDYCNAGPKSRCTNQPPPTCQRSLLASRPTQRCSTPLPPAAAWDFRSGGTGGGAGRLGDLSCGRCGCGRLCWDSRQPHQHHGPPAAPGAAPAAPSPAAGSDQPQTRSTRRAASRCRTRSASSTSAGESSFIRRRNERERERVRFVNEGYERPEGDAALREQGQAHQQGRDPQDGHPLHPAHGEPPAGGRPAAAGGAAQLRPEAAPPRPRAAGRAAREAAAAGLTGEGAAAPGHKGLMAIACCRQRLPPETAEKKQSAPTPIVAGGPSARLLGSAGSERECPVPGANTSAGVRIRVAGVRIRVQECEYSAGCEYECRGANTRCGCEYELQKKKAEYSSTKKALEPPLNTRAPTTSGSPRRQLEGASRPGGAFSAGHAAQDGEREAEEQPQAQQQQHGGPGQRLGGAVGPGTEFTTAHTDEQQRKANRKEVSSTLRAQRSPPSRRNIRQDTKPAMPEHDAGGVDVAVVVHVEQRPSSAMTNRPVIDGQELRAHPRWWPEKKHLCLARPEHIVVHRLPALSESSVAPSFLQVVLEVAATARSFTACFASADAAQLMQLEKHLGVMTAKEAETPPPY</sequence>
<dbReference type="Proteomes" id="UP000095280">
    <property type="component" value="Unplaced"/>
</dbReference>
<feature type="compositionally biased region" description="Low complexity" evidence="1">
    <location>
        <begin position="284"/>
        <end position="303"/>
    </location>
</feature>
<feature type="region of interest" description="Disordered" evidence="1">
    <location>
        <begin position="273"/>
        <end position="415"/>
    </location>
</feature>
<feature type="compositionally biased region" description="Basic and acidic residues" evidence="1">
    <location>
        <begin position="364"/>
        <end position="373"/>
    </location>
</feature>
<feature type="compositionally biased region" description="Low complexity" evidence="1">
    <location>
        <begin position="406"/>
        <end position="415"/>
    </location>
</feature>
<keyword evidence="2" id="KW-1185">Reference proteome</keyword>
<proteinExistence type="predicted"/>
<feature type="compositionally biased region" description="Basic and acidic residues" evidence="1">
    <location>
        <begin position="642"/>
        <end position="654"/>
    </location>
</feature>
<organism evidence="2 3">
    <name type="scientific">Macrostomum lignano</name>
    <dbReference type="NCBI Taxonomy" id="282301"/>
    <lineage>
        <taxon>Eukaryota</taxon>
        <taxon>Metazoa</taxon>
        <taxon>Spiralia</taxon>
        <taxon>Lophotrochozoa</taxon>
        <taxon>Platyhelminthes</taxon>
        <taxon>Rhabditophora</taxon>
        <taxon>Macrostomorpha</taxon>
        <taxon>Macrostomida</taxon>
        <taxon>Macrostomidae</taxon>
        <taxon>Macrostomum</taxon>
    </lineage>
</organism>
<feature type="compositionally biased region" description="Low complexity" evidence="1">
    <location>
        <begin position="315"/>
        <end position="326"/>
    </location>
</feature>
<feature type="compositionally biased region" description="Polar residues" evidence="1">
    <location>
        <begin position="627"/>
        <end position="638"/>
    </location>
</feature>
<evidence type="ECO:0000256" key="1">
    <source>
        <dbReference type="SAM" id="MobiDB-lite"/>
    </source>
</evidence>
<accession>A0A1I8JP40</accession>
<feature type="compositionally biased region" description="Low complexity" evidence="1">
    <location>
        <begin position="374"/>
        <end position="399"/>
    </location>
</feature>
<dbReference type="AlphaFoldDB" id="A0A1I8JP40"/>
<protein>
    <submittedName>
        <fullName evidence="3">KH domain-containing protein</fullName>
    </submittedName>
</protein>
<feature type="compositionally biased region" description="Basic and acidic residues" evidence="1">
    <location>
        <begin position="330"/>
        <end position="355"/>
    </location>
</feature>